<protein>
    <submittedName>
        <fullName evidence="1">Uncharacterized protein</fullName>
    </submittedName>
</protein>
<proteinExistence type="predicted"/>
<reference evidence="1" key="1">
    <citation type="submission" date="2014-09" db="EMBL/GenBank/DDBJ databases">
        <authorList>
            <person name="Magalhaes I.L.F."/>
            <person name="Oliveira U."/>
            <person name="Santos F.R."/>
            <person name="Vidigal T.H.D.A."/>
            <person name="Brescovit A.D."/>
            <person name="Santos A.J."/>
        </authorList>
    </citation>
    <scope>NUCLEOTIDE SEQUENCE</scope>
    <source>
        <tissue evidence="1">Shoot tissue taken approximately 20 cm above the soil surface</tissue>
    </source>
</reference>
<organism evidence="1">
    <name type="scientific">Arundo donax</name>
    <name type="common">Giant reed</name>
    <name type="synonym">Donax arundinaceus</name>
    <dbReference type="NCBI Taxonomy" id="35708"/>
    <lineage>
        <taxon>Eukaryota</taxon>
        <taxon>Viridiplantae</taxon>
        <taxon>Streptophyta</taxon>
        <taxon>Embryophyta</taxon>
        <taxon>Tracheophyta</taxon>
        <taxon>Spermatophyta</taxon>
        <taxon>Magnoliopsida</taxon>
        <taxon>Liliopsida</taxon>
        <taxon>Poales</taxon>
        <taxon>Poaceae</taxon>
        <taxon>PACMAD clade</taxon>
        <taxon>Arundinoideae</taxon>
        <taxon>Arundineae</taxon>
        <taxon>Arundo</taxon>
    </lineage>
</organism>
<accession>A0A0A8Y2E7</accession>
<evidence type="ECO:0000313" key="1">
    <source>
        <dbReference type="EMBL" id="JAD19368.1"/>
    </source>
</evidence>
<dbReference type="EMBL" id="GBRH01278527">
    <property type="protein sequence ID" value="JAD19368.1"/>
    <property type="molecule type" value="Transcribed_RNA"/>
</dbReference>
<sequence>MQATAAGRQ</sequence>
<name>A0A0A8Y2E7_ARUDO</name>
<reference evidence="1" key="2">
    <citation type="journal article" date="2015" name="Data Brief">
        <title>Shoot transcriptome of the giant reed, Arundo donax.</title>
        <authorList>
            <person name="Barrero R.A."/>
            <person name="Guerrero F.D."/>
            <person name="Moolhuijzen P."/>
            <person name="Goolsby J.A."/>
            <person name="Tidwell J."/>
            <person name="Bellgard S.E."/>
            <person name="Bellgard M.I."/>
        </authorList>
    </citation>
    <scope>NUCLEOTIDE SEQUENCE</scope>
    <source>
        <tissue evidence="1">Shoot tissue taken approximately 20 cm above the soil surface</tissue>
    </source>
</reference>